<dbReference type="SMART" id="SM00358">
    <property type="entry name" value="DSRM"/>
    <property type="match status" value="1"/>
</dbReference>
<name>A0A0B6YLZ5_9EUPU</name>
<dbReference type="Gene3D" id="3.30.160.20">
    <property type="match status" value="1"/>
</dbReference>
<dbReference type="InterPro" id="IPR014720">
    <property type="entry name" value="dsRBD_dom"/>
</dbReference>
<feature type="non-terminal residue" evidence="3">
    <location>
        <position position="173"/>
    </location>
</feature>
<protein>
    <recommendedName>
        <fullName evidence="2">DRBM domain-containing protein</fullName>
    </recommendedName>
</protein>
<dbReference type="EMBL" id="HACG01009941">
    <property type="protein sequence ID" value="CEK56806.1"/>
    <property type="molecule type" value="Transcribed_RNA"/>
</dbReference>
<reference evidence="3" key="1">
    <citation type="submission" date="2014-12" db="EMBL/GenBank/DDBJ databases">
        <title>Insight into the proteome of Arion vulgaris.</title>
        <authorList>
            <person name="Aradska J."/>
            <person name="Bulat T."/>
            <person name="Smidak R."/>
            <person name="Sarate P."/>
            <person name="Gangsoo J."/>
            <person name="Sialana F."/>
            <person name="Bilban M."/>
            <person name="Lubec G."/>
        </authorList>
    </citation>
    <scope>NUCLEOTIDE SEQUENCE</scope>
    <source>
        <tissue evidence="3">Skin</tissue>
    </source>
</reference>
<dbReference type="AlphaFoldDB" id="A0A0B6YLZ5"/>
<dbReference type="PROSITE" id="PS50137">
    <property type="entry name" value="DS_RBD"/>
    <property type="match status" value="1"/>
</dbReference>
<keyword evidence="1" id="KW-0694">RNA-binding</keyword>
<dbReference type="GO" id="GO:0003723">
    <property type="term" value="F:RNA binding"/>
    <property type="evidence" value="ECO:0007669"/>
    <property type="project" value="UniProtKB-UniRule"/>
</dbReference>
<feature type="domain" description="DRBM" evidence="2">
    <location>
        <begin position="3"/>
        <end position="71"/>
    </location>
</feature>
<dbReference type="Pfam" id="PF00035">
    <property type="entry name" value="dsrm"/>
    <property type="match status" value="1"/>
</dbReference>
<evidence type="ECO:0000256" key="1">
    <source>
        <dbReference type="PROSITE-ProRule" id="PRU00266"/>
    </source>
</evidence>
<proteinExistence type="predicted"/>
<evidence type="ECO:0000313" key="3">
    <source>
        <dbReference type="EMBL" id="CEK56806.1"/>
    </source>
</evidence>
<accession>A0A0B6YLZ5</accession>
<evidence type="ECO:0000259" key="2">
    <source>
        <dbReference type="PROSITE" id="PS50137"/>
    </source>
</evidence>
<gene>
    <name evidence="3" type="primary">ORF28570</name>
</gene>
<dbReference type="SUPFAM" id="SSF54768">
    <property type="entry name" value="dsRNA-binding domain-like"/>
    <property type="match status" value="1"/>
</dbReference>
<feature type="non-terminal residue" evidence="3">
    <location>
        <position position="1"/>
    </location>
</feature>
<sequence length="173" mass="18775">RPNAKDKLHSAANRVPIRVEFSTEPVVAGKNNNSFVCTVFVDGISVASGQSLKIKDAKTNAYEAALQKILMPHIRIVQLDPDISEIEGSIEPFTSPPPEPSKVRLVKSAAKLAPSAVGAAEKTNTPKEIATLHKESNLETACLKRRFNELKPVEDFVIVEPLIANQDCTPAHT</sequence>
<organism evidence="3">
    <name type="scientific">Arion vulgaris</name>
    <dbReference type="NCBI Taxonomy" id="1028688"/>
    <lineage>
        <taxon>Eukaryota</taxon>
        <taxon>Metazoa</taxon>
        <taxon>Spiralia</taxon>
        <taxon>Lophotrochozoa</taxon>
        <taxon>Mollusca</taxon>
        <taxon>Gastropoda</taxon>
        <taxon>Heterobranchia</taxon>
        <taxon>Euthyneura</taxon>
        <taxon>Panpulmonata</taxon>
        <taxon>Eupulmonata</taxon>
        <taxon>Stylommatophora</taxon>
        <taxon>Helicina</taxon>
        <taxon>Arionoidea</taxon>
        <taxon>Arionidae</taxon>
        <taxon>Arion</taxon>
    </lineage>
</organism>